<dbReference type="Proteomes" id="UP000005064">
    <property type="component" value="Unassembled WGS sequence"/>
</dbReference>
<sequence length="46" mass="4777">MESSHATSIGQVLYVRCVGCGARRVDLGGAPFVPPTALSTEVSQND</sequence>
<dbReference type="EMBL" id="AHBW01000029">
    <property type="protein sequence ID" value="EHK85734.1"/>
    <property type="molecule type" value="Genomic_DNA"/>
</dbReference>
<accession>H0JM17</accession>
<evidence type="ECO:0000313" key="1">
    <source>
        <dbReference type="EMBL" id="EHK85734.1"/>
    </source>
</evidence>
<dbReference type="PATRIC" id="fig|1114960.4.peg.627"/>
<proteinExistence type="predicted"/>
<evidence type="ECO:0000313" key="2">
    <source>
        <dbReference type="Proteomes" id="UP000005064"/>
    </source>
</evidence>
<protein>
    <submittedName>
        <fullName evidence="1">Uncharacterized protein</fullName>
    </submittedName>
</protein>
<name>H0JM17_9NOCA</name>
<reference evidence="1 2" key="1">
    <citation type="submission" date="2011-12" db="EMBL/GenBank/DDBJ databases">
        <authorList>
            <person name="Kriszt B."/>
            <person name="Tancsics A."/>
            <person name="Cserhati M."/>
            <person name="Toth A."/>
            <person name="Nagy I."/>
            <person name="Horvath B."/>
            <person name="Tamura T."/>
            <person name="Kukolya J."/>
            <person name="Szoboszlay S."/>
        </authorList>
    </citation>
    <scope>NUCLEOTIDE SEQUENCE [LARGE SCALE GENOMIC DNA]</scope>
    <source>
        <strain evidence="1 2">AK37</strain>
    </source>
</reference>
<organism evidence="1 2">
    <name type="scientific">Rhodococcus pyridinivorans AK37</name>
    <dbReference type="NCBI Taxonomy" id="1114960"/>
    <lineage>
        <taxon>Bacteria</taxon>
        <taxon>Bacillati</taxon>
        <taxon>Actinomycetota</taxon>
        <taxon>Actinomycetes</taxon>
        <taxon>Mycobacteriales</taxon>
        <taxon>Nocardiaceae</taxon>
        <taxon>Rhodococcus</taxon>
    </lineage>
</organism>
<comment type="caution">
    <text evidence="1">The sequence shown here is derived from an EMBL/GenBank/DDBJ whole genome shotgun (WGS) entry which is preliminary data.</text>
</comment>
<dbReference type="AlphaFoldDB" id="H0JM17"/>
<gene>
    <name evidence="1" type="ORF">AK37_03178</name>
</gene>